<protein>
    <recommendedName>
        <fullName evidence="4">MFS transporter</fullName>
    </recommendedName>
</protein>
<dbReference type="Proteomes" id="UP001230232">
    <property type="component" value="Unassembled WGS sequence"/>
</dbReference>
<accession>A0ABD4ZN64</accession>
<keyword evidence="1" id="KW-1133">Transmembrane helix</keyword>
<reference evidence="2 3" key="1">
    <citation type="submission" date="2023-05" db="EMBL/GenBank/DDBJ databases">
        <title>Cataloging the Phylogenetic Diversity of Human Bladder Bacteria.</title>
        <authorList>
            <person name="Du J."/>
        </authorList>
    </citation>
    <scope>NUCLEOTIDE SEQUENCE [LARGE SCALE GENOMIC DNA]</scope>
    <source>
        <strain evidence="2 3">UMB0725</strain>
    </source>
</reference>
<name>A0ABD4ZN64_9LACO</name>
<keyword evidence="1" id="KW-0812">Transmembrane</keyword>
<evidence type="ECO:0000256" key="1">
    <source>
        <dbReference type="SAM" id="Phobius"/>
    </source>
</evidence>
<feature type="transmembrane region" description="Helical" evidence="1">
    <location>
        <begin position="51"/>
        <end position="69"/>
    </location>
</feature>
<keyword evidence="1" id="KW-0472">Membrane</keyword>
<evidence type="ECO:0008006" key="4">
    <source>
        <dbReference type="Google" id="ProtNLM"/>
    </source>
</evidence>
<evidence type="ECO:0000313" key="3">
    <source>
        <dbReference type="Proteomes" id="UP001230232"/>
    </source>
</evidence>
<gene>
    <name evidence="2" type="ORF">QP478_09875</name>
</gene>
<sequence length="76" mass="7989">SLTAGMAAYNAVQSFKAAGGFVGVMKSMKTAIMETTVAQNLLNASMWKSPITWITAAIVAVGAALWAFFTKTETGR</sequence>
<dbReference type="EMBL" id="JASOPW010000055">
    <property type="protein sequence ID" value="MDK7299467.1"/>
    <property type="molecule type" value="Genomic_DNA"/>
</dbReference>
<feature type="non-terminal residue" evidence="2">
    <location>
        <position position="76"/>
    </location>
</feature>
<dbReference type="RefSeq" id="WP_285020772.1">
    <property type="nucleotide sequence ID" value="NZ_JASOPW010000055.1"/>
</dbReference>
<feature type="non-terminal residue" evidence="2">
    <location>
        <position position="1"/>
    </location>
</feature>
<dbReference type="AlphaFoldDB" id="A0ABD4ZN64"/>
<comment type="caution">
    <text evidence="2">The sequence shown here is derived from an EMBL/GenBank/DDBJ whole genome shotgun (WGS) entry which is preliminary data.</text>
</comment>
<evidence type="ECO:0000313" key="2">
    <source>
        <dbReference type="EMBL" id="MDK7299467.1"/>
    </source>
</evidence>
<organism evidence="2 3">
    <name type="scientific">Lactobacillus paragasseri</name>
    <dbReference type="NCBI Taxonomy" id="2107999"/>
    <lineage>
        <taxon>Bacteria</taxon>
        <taxon>Bacillati</taxon>
        <taxon>Bacillota</taxon>
        <taxon>Bacilli</taxon>
        <taxon>Lactobacillales</taxon>
        <taxon>Lactobacillaceae</taxon>
        <taxon>Lactobacillus</taxon>
    </lineage>
</organism>
<proteinExistence type="predicted"/>